<dbReference type="SMART" id="SM00198">
    <property type="entry name" value="SCP"/>
    <property type="match status" value="1"/>
</dbReference>
<dbReference type="PROSITE" id="PS01009">
    <property type="entry name" value="CRISP_1"/>
    <property type="match status" value="1"/>
</dbReference>
<protein>
    <submittedName>
        <fullName evidence="6">Cell wall protein PRY3-like isoform X1</fullName>
    </submittedName>
</protein>
<accession>A0ABM0GWH4</accession>
<keyword evidence="5" id="KW-1185">Reference proteome</keyword>
<reference evidence="6" key="1">
    <citation type="submission" date="2025-08" db="UniProtKB">
        <authorList>
            <consortium name="RefSeq"/>
        </authorList>
    </citation>
    <scope>IDENTIFICATION</scope>
    <source>
        <tissue evidence="6">Testes</tissue>
    </source>
</reference>
<feature type="disulfide bond" evidence="2">
    <location>
        <begin position="78"/>
        <end position="93"/>
    </location>
</feature>
<dbReference type="InterPro" id="IPR034113">
    <property type="entry name" value="SCP_GAPR1-like"/>
</dbReference>
<dbReference type="RefSeq" id="XP_002738874.1">
    <property type="nucleotide sequence ID" value="XM_002738828.2"/>
</dbReference>
<sequence>MMSNKLGCLVFLASLLLLEVHAQAGPELMRKRGPPLMRKRGSGVVKDPSEEGCVSWYPDSPWSCSDGSGICMSDNNICDGFKVCDDGGDENDCGWGETDGNGCTKPRQIGNTGIDDLKKQILDAHNYFRCLHGSPPLVWDKTLERFGKGVATDNKNKGTIEHAKNNKYGENLAMNMLESSDGITGFGFTKMWYDEIKDYNFNNPGFDWRTGHFTALLWKDTKKVGCDFDNRPDDFFTQFYVACEYDPPGNDMTGDAFEQNVLPLL</sequence>
<dbReference type="InterPro" id="IPR014044">
    <property type="entry name" value="CAP_dom"/>
</dbReference>
<dbReference type="PRINTS" id="PR00837">
    <property type="entry name" value="V5TPXLIKE"/>
</dbReference>
<name>A0ABM0GWH4_SACKO</name>
<dbReference type="InterPro" id="IPR018244">
    <property type="entry name" value="Allrgn_V5/Tpx1_CS"/>
</dbReference>
<keyword evidence="3" id="KW-0732">Signal</keyword>
<proteinExistence type="predicted"/>
<evidence type="ECO:0000259" key="4">
    <source>
        <dbReference type="SMART" id="SM00198"/>
    </source>
</evidence>
<evidence type="ECO:0000256" key="3">
    <source>
        <dbReference type="SAM" id="SignalP"/>
    </source>
</evidence>
<dbReference type="PANTHER" id="PTHR10334">
    <property type="entry name" value="CYSTEINE-RICH SECRETORY PROTEIN-RELATED"/>
    <property type="match status" value="1"/>
</dbReference>
<dbReference type="InterPro" id="IPR002172">
    <property type="entry name" value="LDrepeatLR_classA_rpt"/>
</dbReference>
<feature type="chain" id="PRO_5045309906" evidence="3">
    <location>
        <begin position="23"/>
        <end position="265"/>
    </location>
</feature>
<feature type="domain" description="SCP" evidence="4">
    <location>
        <begin position="116"/>
        <end position="253"/>
    </location>
</feature>
<comment type="caution">
    <text evidence="2">Lacks conserved residue(s) required for the propagation of feature annotation.</text>
</comment>
<evidence type="ECO:0000313" key="5">
    <source>
        <dbReference type="Proteomes" id="UP000694865"/>
    </source>
</evidence>
<keyword evidence="1 2" id="KW-1015">Disulfide bond</keyword>
<gene>
    <name evidence="6" type="primary">LOC100378981</name>
</gene>
<dbReference type="Pfam" id="PF00188">
    <property type="entry name" value="CAP"/>
    <property type="match status" value="1"/>
</dbReference>
<dbReference type="Proteomes" id="UP000694865">
    <property type="component" value="Unplaced"/>
</dbReference>
<dbReference type="GeneID" id="100378981"/>
<evidence type="ECO:0000313" key="6">
    <source>
        <dbReference type="RefSeq" id="XP_002738874.1"/>
    </source>
</evidence>
<dbReference type="Gene3D" id="3.40.33.10">
    <property type="entry name" value="CAP"/>
    <property type="match status" value="1"/>
</dbReference>
<dbReference type="InterPro" id="IPR035940">
    <property type="entry name" value="CAP_sf"/>
</dbReference>
<dbReference type="InterPro" id="IPR001283">
    <property type="entry name" value="CRISP-related"/>
</dbReference>
<evidence type="ECO:0000256" key="2">
    <source>
        <dbReference type="PROSITE-ProRule" id="PRU00124"/>
    </source>
</evidence>
<organism evidence="5 6">
    <name type="scientific">Saccoglossus kowalevskii</name>
    <name type="common">Acorn worm</name>
    <dbReference type="NCBI Taxonomy" id="10224"/>
    <lineage>
        <taxon>Eukaryota</taxon>
        <taxon>Metazoa</taxon>
        <taxon>Hemichordata</taxon>
        <taxon>Enteropneusta</taxon>
        <taxon>Harrimaniidae</taxon>
        <taxon>Saccoglossus</taxon>
    </lineage>
</organism>
<dbReference type="SUPFAM" id="SSF57424">
    <property type="entry name" value="LDL receptor-like module"/>
    <property type="match status" value="1"/>
</dbReference>
<dbReference type="CDD" id="cd05382">
    <property type="entry name" value="CAP_GAPR1-like"/>
    <property type="match status" value="1"/>
</dbReference>
<dbReference type="InterPro" id="IPR036055">
    <property type="entry name" value="LDL_receptor-like_sf"/>
</dbReference>
<dbReference type="SUPFAM" id="SSF55797">
    <property type="entry name" value="PR-1-like"/>
    <property type="match status" value="1"/>
</dbReference>
<evidence type="ECO:0000256" key="1">
    <source>
        <dbReference type="ARBA" id="ARBA00023157"/>
    </source>
</evidence>
<dbReference type="PROSITE" id="PS50068">
    <property type="entry name" value="LDLRA_2"/>
    <property type="match status" value="1"/>
</dbReference>
<feature type="signal peptide" evidence="3">
    <location>
        <begin position="1"/>
        <end position="22"/>
    </location>
</feature>